<name>A0A6J6DQH1_9ZZZZ</name>
<dbReference type="EMBL" id="CAEZTI010000110">
    <property type="protein sequence ID" value="CAB4565444.1"/>
    <property type="molecule type" value="Genomic_DNA"/>
</dbReference>
<proteinExistence type="predicted"/>
<accession>A0A6J6DQH1</accession>
<organism evidence="1">
    <name type="scientific">freshwater metagenome</name>
    <dbReference type="NCBI Taxonomy" id="449393"/>
    <lineage>
        <taxon>unclassified sequences</taxon>
        <taxon>metagenomes</taxon>
        <taxon>ecological metagenomes</taxon>
    </lineage>
</organism>
<reference evidence="1" key="1">
    <citation type="submission" date="2020-05" db="EMBL/GenBank/DDBJ databases">
        <authorList>
            <person name="Chiriac C."/>
            <person name="Salcher M."/>
            <person name="Ghai R."/>
            <person name="Kavagutti S V."/>
        </authorList>
    </citation>
    <scope>NUCLEOTIDE SEQUENCE</scope>
</reference>
<sequence length="34" mass="3660">MTGTPEMVLLPANEELELVDPDGSGGVLWVFTQN</sequence>
<gene>
    <name evidence="1" type="ORF">UFOPK1619_00636</name>
</gene>
<protein>
    <submittedName>
        <fullName evidence="1">Unannotated protein</fullName>
    </submittedName>
</protein>
<dbReference type="AlphaFoldDB" id="A0A6J6DQH1"/>
<evidence type="ECO:0000313" key="1">
    <source>
        <dbReference type="EMBL" id="CAB4565444.1"/>
    </source>
</evidence>